<proteinExistence type="predicted"/>
<keyword evidence="2" id="KW-1185">Reference proteome</keyword>
<sequence length="64" mass="6673">MADGPGATPEAVKINPVFMAVAQKVASNLDNHAAPGTRATPGQWWVRGWDDFKKGGDAPVAGNQ</sequence>
<dbReference type="AlphaFoldDB" id="A0AAD4NWS9"/>
<protein>
    <submittedName>
        <fullName evidence="1">Succinate dehydrogenase assembly factor</fullName>
    </submittedName>
</protein>
<evidence type="ECO:0000313" key="1">
    <source>
        <dbReference type="EMBL" id="KAH6754857.1"/>
    </source>
</evidence>
<reference evidence="1 2" key="1">
    <citation type="journal article" date="2021" name="Nat. Commun.">
        <title>Incipient diploidization of the medicinal plant Perilla within 10,000 years.</title>
        <authorList>
            <person name="Zhang Y."/>
            <person name="Shen Q."/>
            <person name="Leng L."/>
            <person name="Zhang D."/>
            <person name="Chen S."/>
            <person name="Shi Y."/>
            <person name="Ning Z."/>
            <person name="Chen S."/>
        </authorList>
    </citation>
    <scope>NUCLEOTIDE SEQUENCE [LARGE SCALE GENOMIC DNA]</scope>
    <source>
        <strain evidence="2">cv. PC099</strain>
    </source>
</reference>
<organism evidence="1 2">
    <name type="scientific">Perilla frutescens var. hirtella</name>
    <name type="common">Perilla citriodora</name>
    <name type="synonym">Perilla setoyensis</name>
    <dbReference type="NCBI Taxonomy" id="608512"/>
    <lineage>
        <taxon>Eukaryota</taxon>
        <taxon>Viridiplantae</taxon>
        <taxon>Streptophyta</taxon>
        <taxon>Embryophyta</taxon>
        <taxon>Tracheophyta</taxon>
        <taxon>Spermatophyta</taxon>
        <taxon>Magnoliopsida</taxon>
        <taxon>eudicotyledons</taxon>
        <taxon>Gunneridae</taxon>
        <taxon>Pentapetalae</taxon>
        <taxon>asterids</taxon>
        <taxon>lamiids</taxon>
        <taxon>Lamiales</taxon>
        <taxon>Lamiaceae</taxon>
        <taxon>Nepetoideae</taxon>
        <taxon>Elsholtzieae</taxon>
        <taxon>Perilla</taxon>
    </lineage>
</organism>
<accession>A0AAD4NWS9</accession>
<name>A0AAD4NWS9_PERFH</name>
<dbReference type="EMBL" id="SDAM02029724">
    <property type="protein sequence ID" value="KAH6754857.1"/>
    <property type="molecule type" value="Genomic_DNA"/>
</dbReference>
<dbReference type="Proteomes" id="UP001190926">
    <property type="component" value="Unassembled WGS sequence"/>
</dbReference>
<evidence type="ECO:0000313" key="2">
    <source>
        <dbReference type="Proteomes" id="UP001190926"/>
    </source>
</evidence>
<comment type="caution">
    <text evidence="1">The sequence shown here is derived from an EMBL/GenBank/DDBJ whole genome shotgun (WGS) entry which is preliminary data.</text>
</comment>
<gene>
    <name evidence="1" type="ORF">C2S53_019871</name>
</gene>